<organism evidence="1 2">
    <name type="scientific">Flavobacterium proteolyticum</name>
    <dbReference type="NCBI Taxonomy" id="2911683"/>
    <lineage>
        <taxon>Bacteria</taxon>
        <taxon>Pseudomonadati</taxon>
        <taxon>Bacteroidota</taxon>
        <taxon>Flavobacteriia</taxon>
        <taxon>Flavobacteriales</taxon>
        <taxon>Flavobacteriaceae</taxon>
        <taxon>Flavobacterium</taxon>
    </lineage>
</organism>
<evidence type="ECO:0000313" key="1">
    <source>
        <dbReference type="EMBL" id="MBE9576990.1"/>
    </source>
</evidence>
<protein>
    <recommendedName>
        <fullName evidence="3">Restriction endonuclease</fullName>
    </recommendedName>
</protein>
<dbReference type="EMBL" id="JADFTZ010000004">
    <property type="protein sequence ID" value="MBE9576990.1"/>
    <property type="molecule type" value="Genomic_DNA"/>
</dbReference>
<dbReference type="RefSeq" id="WP_194096284.1">
    <property type="nucleotide sequence ID" value="NZ_JADFTZ010000004.1"/>
</dbReference>
<gene>
    <name evidence="1" type="ORF">IM755_09750</name>
</gene>
<evidence type="ECO:0008006" key="3">
    <source>
        <dbReference type="Google" id="ProtNLM"/>
    </source>
</evidence>
<keyword evidence="2" id="KW-1185">Reference proteome</keyword>
<sequence>MGKKIEDFVPKQLLIEISKHISNIYEEKRTESWESSRSDEDALCGHFFGAMIKNETEFSDNLSWKINYKKTRGRGKQNPETAIGADGIYTFELKNKNGDIIFQKAFLFQAKMDKSFNENTTLSQVKKMNSTTQNGSVIIVFCEKEFKVIKTSDYLQSRSKFPHVSFEKYVNDEFLKCLHGEQNMNYNINEEKLTILDDNNIVKKEVQSSLKSELKITVSRKK</sequence>
<dbReference type="Proteomes" id="UP000656274">
    <property type="component" value="Unassembled WGS sequence"/>
</dbReference>
<comment type="caution">
    <text evidence="1">The sequence shown here is derived from an EMBL/GenBank/DDBJ whole genome shotgun (WGS) entry which is preliminary data.</text>
</comment>
<evidence type="ECO:0000313" key="2">
    <source>
        <dbReference type="Proteomes" id="UP000656274"/>
    </source>
</evidence>
<reference evidence="1 2" key="1">
    <citation type="submission" date="2020-10" db="EMBL/GenBank/DDBJ databases">
        <title>The genome sequence of Flavobacterium aquaticum 1Y8A.</title>
        <authorList>
            <person name="Liu Y."/>
        </authorList>
    </citation>
    <scope>NUCLEOTIDE SEQUENCE [LARGE SCALE GENOMIC DNA]</scope>
    <source>
        <strain evidence="1 2">1Y8A</strain>
    </source>
</reference>
<name>A0ABR9WTK9_9FLAO</name>
<accession>A0ABR9WTK9</accession>
<proteinExistence type="predicted"/>